<keyword evidence="5" id="KW-1185">Reference proteome</keyword>
<comment type="caution">
    <text evidence="4">The sequence shown here is derived from an EMBL/GenBank/DDBJ whole genome shotgun (WGS) entry which is preliminary data.</text>
</comment>
<gene>
    <name evidence="4" type="ORF">DFH08DRAFT_1079838</name>
</gene>
<keyword evidence="3" id="KW-0472">Membrane</keyword>
<proteinExistence type="predicted"/>
<dbReference type="EMBL" id="JARIHO010000017">
    <property type="protein sequence ID" value="KAJ7348332.1"/>
    <property type="molecule type" value="Genomic_DNA"/>
</dbReference>
<evidence type="ECO:0000313" key="5">
    <source>
        <dbReference type="Proteomes" id="UP001218218"/>
    </source>
</evidence>
<evidence type="ECO:0000256" key="2">
    <source>
        <dbReference type="SAM" id="MobiDB-lite"/>
    </source>
</evidence>
<feature type="transmembrane region" description="Helical" evidence="3">
    <location>
        <begin position="138"/>
        <end position="160"/>
    </location>
</feature>
<name>A0AAD7A2L6_9AGAR</name>
<keyword evidence="1" id="KW-0175">Coiled coil</keyword>
<dbReference type="Proteomes" id="UP001218218">
    <property type="component" value="Unassembled WGS sequence"/>
</dbReference>
<accession>A0AAD7A2L6</accession>
<sequence>MDVPTSDFAFPLPPTITLESNSILMGGGKVTSSSSGDPGKETPTTASLSVMGDPTTLPAKTEAGSTLRAKTEATSTSAAASESTAVNTPIYTLTLPPGMTTVTRFTPSSTAGSAQASGLSSIAPIDMCHMSPATPTRVIVGVSVAISGIILVVGLVFFVLRARRRRRNDTGTISQFVRAGSAETLGGAREGSSERQDADPDPLDGLGGAHLASEADREIATLRIRVARLEAGIQEARALDAPPEYIAA</sequence>
<keyword evidence="3" id="KW-1133">Transmembrane helix</keyword>
<evidence type="ECO:0000256" key="3">
    <source>
        <dbReference type="SAM" id="Phobius"/>
    </source>
</evidence>
<protein>
    <submittedName>
        <fullName evidence="4">Uncharacterized protein</fullName>
    </submittedName>
</protein>
<evidence type="ECO:0000256" key="1">
    <source>
        <dbReference type="SAM" id="Coils"/>
    </source>
</evidence>
<feature type="region of interest" description="Disordered" evidence="2">
    <location>
        <begin position="27"/>
        <end position="68"/>
    </location>
</feature>
<dbReference type="AlphaFoldDB" id="A0AAD7A2L6"/>
<organism evidence="4 5">
    <name type="scientific">Mycena albidolilacea</name>
    <dbReference type="NCBI Taxonomy" id="1033008"/>
    <lineage>
        <taxon>Eukaryota</taxon>
        <taxon>Fungi</taxon>
        <taxon>Dikarya</taxon>
        <taxon>Basidiomycota</taxon>
        <taxon>Agaricomycotina</taxon>
        <taxon>Agaricomycetes</taxon>
        <taxon>Agaricomycetidae</taxon>
        <taxon>Agaricales</taxon>
        <taxon>Marasmiineae</taxon>
        <taxon>Mycenaceae</taxon>
        <taxon>Mycena</taxon>
    </lineage>
</organism>
<keyword evidence="3" id="KW-0812">Transmembrane</keyword>
<feature type="region of interest" description="Disordered" evidence="2">
    <location>
        <begin position="184"/>
        <end position="209"/>
    </location>
</feature>
<evidence type="ECO:0000313" key="4">
    <source>
        <dbReference type="EMBL" id="KAJ7348332.1"/>
    </source>
</evidence>
<reference evidence="4" key="1">
    <citation type="submission" date="2023-03" db="EMBL/GenBank/DDBJ databases">
        <title>Massive genome expansion in bonnet fungi (Mycena s.s.) driven by repeated elements and novel gene families across ecological guilds.</title>
        <authorList>
            <consortium name="Lawrence Berkeley National Laboratory"/>
            <person name="Harder C.B."/>
            <person name="Miyauchi S."/>
            <person name="Viragh M."/>
            <person name="Kuo A."/>
            <person name="Thoen E."/>
            <person name="Andreopoulos B."/>
            <person name="Lu D."/>
            <person name="Skrede I."/>
            <person name="Drula E."/>
            <person name="Henrissat B."/>
            <person name="Morin E."/>
            <person name="Kohler A."/>
            <person name="Barry K."/>
            <person name="LaButti K."/>
            <person name="Morin E."/>
            <person name="Salamov A."/>
            <person name="Lipzen A."/>
            <person name="Mereny Z."/>
            <person name="Hegedus B."/>
            <person name="Baldrian P."/>
            <person name="Stursova M."/>
            <person name="Weitz H."/>
            <person name="Taylor A."/>
            <person name="Grigoriev I.V."/>
            <person name="Nagy L.G."/>
            <person name="Martin F."/>
            <person name="Kauserud H."/>
        </authorList>
    </citation>
    <scope>NUCLEOTIDE SEQUENCE</scope>
    <source>
        <strain evidence="4">CBHHK002</strain>
    </source>
</reference>
<feature type="coiled-coil region" evidence="1">
    <location>
        <begin position="212"/>
        <end position="239"/>
    </location>
</feature>
<feature type="compositionally biased region" description="Polar residues" evidence="2">
    <location>
        <begin position="30"/>
        <end position="48"/>
    </location>
</feature>